<evidence type="ECO:0000259" key="1">
    <source>
        <dbReference type="Pfam" id="PF13349"/>
    </source>
</evidence>
<accession>A0A849SL68</accession>
<proteinExistence type="predicted"/>
<reference evidence="2 3" key="1">
    <citation type="submission" date="2020-04" db="EMBL/GenBank/DDBJ databases">
        <title>Metagenomic profiling of ammonia- and methane-oxidizing microorganisms in a Dutch drinking water treatment plant.</title>
        <authorList>
            <person name="Poghosyan L."/>
            <person name="Leucker S."/>
        </authorList>
    </citation>
    <scope>NUCLEOTIDE SEQUENCE [LARGE SCALE GENOMIC DNA]</scope>
    <source>
        <strain evidence="2">S-RSF-IL-03</strain>
    </source>
</reference>
<sequence length="273" mass="28909">MSERLGVRRGFGSGWLWVLALVALAATQVEAGKRGEPRSDEIPFDWQGEVAAGKWIEVRGINGSIEAVRGEGSEVVVRAIKRGKRDDPGEVDIRVERTAEGVLLCAHYPHPGGGMNEECENQSVQNCDVAVQWRIELPEHVSLAAYTVNGSVSVENAPADVNLVTVNGGITASAAGAAEATTVNGSIEIEMRAMPAEGAGATFTTVNGDITLRVAEHLDANLRARTQNGRINCELPIERSGGSSRRRLAGQLGRGGPPLRLDTVNGSVTIEAL</sequence>
<dbReference type="InterPro" id="IPR025164">
    <property type="entry name" value="Toastrack_DUF4097"/>
</dbReference>
<dbReference type="AlphaFoldDB" id="A0A849SL68"/>
<comment type="caution">
    <text evidence="2">The sequence shown here is derived from an EMBL/GenBank/DDBJ whole genome shotgun (WGS) entry which is preliminary data.</text>
</comment>
<evidence type="ECO:0000313" key="3">
    <source>
        <dbReference type="Proteomes" id="UP000580839"/>
    </source>
</evidence>
<dbReference type="EMBL" id="JABFRW010000055">
    <property type="protein sequence ID" value="NOT33587.1"/>
    <property type="molecule type" value="Genomic_DNA"/>
</dbReference>
<protein>
    <submittedName>
        <fullName evidence="2">DUF4097 family beta strand repeat protein</fullName>
    </submittedName>
</protein>
<feature type="domain" description="DUF4097" evidence="1">
    <location>
        <begin position="150"/>
        <end position="271"/>
    </location>
</feature>
<name>A0A849SL68_UNCEI</name>
<dbReference type="Pfam" id="PF13349">
    <property type="entry name" value="DUF4097"/>
    <property type="match status" value="1"/>
</dbReference>
<evidence type="ECO:0000313" key="2">
    <source>
        <dbReference type="EMBL" id="NOT33587.1"/>
    </source>
</evidence>
<organism evidence="2 3">
    <name type="scientific">Eiseniibacteriota bacterium</name>
    <dbReference type="NCBI Taxonomy" id="2212470"/>
    <lineage>
        <taxon>Bacteria</taxon>
        <taxon>Candidatus Eiseniibacteriota</taxon>
    </lineage>
</organism>
<dbReference type="Proteomes" id="UP000580839">
    <property type="component" value="Unassembled WGS sequence"/>
</dbReference>
<gene>
    <name evidence="2" type="ORF">HOP12_05375</name>
</gene>